<dbReference type="GO" id="GO:0006287">
    <property type="term" value="P:base-excision repair, gap-filling"/>
    <property type="evidence" value="ECO:0007669"/>
    <property type="project" value="TreeGrafter"/>
</dbReference>
<dbReference type="Gene3D" id="3.30.342.10">
    <property type="entry name" value="DNA Polymerase, chain B, domain 1"/>
    <property type="match status" value="1"/>
</dbReference>
<evidence type="ECO:0000313" key="4">
    <source>
        <dbReference type="Proteomes" id="UP000022910"/>
    </source>
</evidence>
<dbReference type="Pfam" id="PF03104">
    <property type="entry name" value="DNA_pol_B_exo1"/>
    <property type="match status" value="1"/>
</dbReference>
<feature type="domain" description="DNA-directed DNA polymerase family B exonuclease" evidence="2">
    <location>
        <begin position="236"/>
        <end position="423"/>
    </location>
</feature>
<dbReference type="GO" id="GO:0003887">
    <property type="term" value="F:DNA-directed DNA polymerase activity"/>
    <property type="evidence" value="ECO:0007669"/>
    <property type="project" value="TreeGrafter"/>
</dbReference>
<proteinExistence type="predicted"/>
<dbReference type="InterPro" id="IPR012337">
    <property type="entry name" value="RNaseH-like_sf"/>
</dbReference>
<dbReference type="SUPFAM" id="SSF53098">
    <property type="entry name" value="Ribonuclease H-like"/>
    <property type="match status" value="1"/>
</dbReference>
<dbReference type="GO" id="GO:0045004">
    <property type="term" value="P:DNA replication proofreading"/>
    <property type="evidence" value="ECO:0007669"/>
    <property type="project" value="TreeGrafter"/>
</dbReference>
<name>A0A015L417_RHIIW</name>
<dbReference type="InterPro" id="IPR050240">
    <property type="entry name" value="DNA_pol_type-B"/>
</dbReference>
<dbReference type="GO" id="GO:0003676">
    <property type="term" value="F:nucleic acid binding"/>
    <property type="evidence" value="ECO:0007669"/>
    <property type="project" value="InterPro"/>
</dbReference>
<dbReference type="GO" id="GO:0043625">
    <property type="term" value="C:delta DNA polymerase complex"/>
    <property type="evidence" value="ECO:0007669"/>
    <property type="project" value="TreeGrafter"/>
</dbReference>
<reference evidence="3 4" key="1">
    <citation type="submission" date="2014-02" db="EMBL/GenBank/DDBJ databases">
        <title>Single nucleus genome sequencing reveals high similarity among nuclei of an endomycorrhizal fungus.</title>
        <authorList>
            <person name="Lin K."/>
            <person name="Geurts R."/>
            <person name="Zhang Z."/>
            <person name="Limpens E."/>
            <person name="Saunders D.G."/>
            <person name="Mu D."/>
            <person name="Pang E."/>
            <person name="Cao H."/>
            <person name="Cha H."/>
            <person name="Lin T."/>
            <person name="Zhou Q."/>
            <person name="Shang Y."/>
            <person name="Li Y."/>
            <person name="Ivanov S."/>
            <person name="Sharma T."/>
            <person name="Velzen R.V."/>
            <person name="Ruijter N.D."/>
            <person name="Aanen D.K."/>
            <person name="Win J."/>
            <person name="Kamoun S."/>
            <person name="Bisseling T."/>
            <person name="Huang S."/>
        </authorList>
    </citation>
    <scope>NUCLEOTIDE SEQUENCE [LARGE SCALE GENOMIC DNA]</scope>
    <source>
        <strain evidence="4">DAOM197198w</strain>
    </source>
</reference>
<keyword evidence="4" id="KW-1185">Reference proteome</keyword>
<dbReference type="GO" id="GO:0008296">
    <property type="term" value="F:3'-5'-DNA exonuclease activity"/>
    <property type="evidence" value="ECO:0007669"/>
    <property type="project" value="TreeGrafter"/>
</dbReference>
<evidence type="ECO:0000313" key="3">
    <source>
        <dbReference type="EMBL" id="EXX74474.1"/>
    </source>
</evidence>
<dbReference type="AlphaFoldDB" id="A0A015L417"/>
<dbReference type="Gene3D" id="3.30.420.10">
    <property type="entry name" value="Ribonuclease H-like superfamily/Ribonuclease H"/>
    <property type="match status" value="1"/>
</dbReference>
<evidence type="ECO:0000259" key="2">
    <source>
        <dbReference type="Pfam" id="PF03104"/>
    </source>
</evidence>
<dbReference type="InterPro" id="IPR006133">
    <property type="entry name" value="DNA-dir_DNA_pol_B_exonuc"/>
</dbReference>
<accession>A0A015L417</accession>
<dbReference type="InterPro" id="IPR036397">
    <property type="entry name" value="RNaseH_sf"/>
</dbReference>
<comment type="caution">
    <text evidence="3">The sequence shown here is derived from an EMBL/GenBank/DDBJ whole genome shotgun (WGS) entry which is preliminary data.</text>
</comment>
<dbReference type="EMBL" id="JEMT01012872">
    <property type="protein sequence ID" value="EXX74474.1"/>
    <property type="molecule type" value="Genomic_DNA"/>
</dbReference>
<sequence>MSMKKIFYNGSVLPGIPSRELLVKELARLKKKLTSGKGGLSNGSPLLFMPIDIEDRDEGPKNEKQYVLRMYGPLEDGTKVCVKVTGILPYFDIRVPDDEENHVGCLNQIIELFLAKARVYGKEDRTEQIFAHPIRGYHTSPKPYIRVYTKTLGLRMRAMGLLKELSLKEIHEMQKTLETQGNAEELIESILNGIKASIAKQNKHRASSLFSRLSPEALKKLRKELGPKLELASDDSRYYRKVARENKLPIAGWVIIEKYENVKKGLSNIQSESVLTRCRYLLKAPLASIKAAPESNTVELTDPTLIFTWDIETYTPRGRGHLPTAVYPEDRIFMIGITVHWKDDPTPVRQLCITTMRGIPADDHWTTIICDNEKNLLRAFALCWEELAPDIQLGFNDSCYDWVFLVERAKQLQILHEMWNHMTSRPRGKKNMGDTVF</sequence>
<gene>
    <name evidence="3" type="ORF">RirG_050710</name>
</gene>
<evidence type="ECO:0000256" key="1">
    <source>
        <dbReference type="ARBA" id="ARBA00024411"/>
    </source>
</evidence>
<dbReference type="STRING" id="1432141.A0A015L417"/>
<dbReference type="PANTHER" id="PTHR10322:SF23">
    <property type="entry name" value="DNA POLYMERASE DELTA CATALYTIC SUBUNIT"/>
    <property type="match status" value="1"/>
</dbReference>
<dbReference type="HOGENOM" id="CLU_026873_0_0_1"/>
<dbReference type="OrthoDB" id="2393851at2759"/>
<organism evidence="3 4">
    <name type="scientific">Rhizophagus irregularis (strain DAOM 197198w)</name>
    <name type="common">Glomus intraradices</name>
    <dbReference type="NCBI Taxonomy" id="1432141"/>
    <lineage>
        <taxon>Eukaryota</taxon>
        <taxon>Fungi</taxon>
        <taxon>Fungi incertae sedis</taxon>
        <taxon>Mucoromycota</taxon>
        <taxon>Glomeromycotina</taxon>
        <taxon>Glomeromycetes</taxon>
        <taxon>Glomerales</taxon>
        <taxon>Glomeraceae</taxon>
        <taxon>Rhizophagus</taxon>
    </lineage>
</organism>
<protein>
    <recommendedName>
        <fullName evidence="1">DNA polymerase delta catalytic subunit</fullName>
    </recommendedName>
</protein>
<dbReference type="GO" id="GO:0006297">
    <property type="term" value="P:nucleotide-excision repair, DNA gap filling"/>
    <property type="evidence" value="ECO:0007669"/>
    <property type="project" value="TreeGrafter"/>
</dbReference>
<dbReference type="Proteomes" id="UP000022910">
    <property type="component" value="Unassembled WGS sequence"/>
</dbReference>
<dbReference type="PANTHER" id="PTHR10322">
    <property type="entry name" value="DNA POLYMERASE CATALYTIC SUBUNIT"/>
    <property type="match status" value="1"/>
</dbReference>